<dbReference type="PANTHER" id="PTHR42837:SF2">
    <property type="entry name" value="MEMBRANE METALLOPROTEASE ARASP2, CHLOROPLASTIC-RELATED"/>
    <property type="match status" value="1"/>
</dbReference>
<evidence type="ECO:0000256" key="4">
    <source>
        <dbReference type="ARBA" id="ARBA00022670"/>
    </source>
</evidence>
<feature type="transmembrane region" description="Helical" evidence="11">
    <location>
        <begin position="289"/>
        <end position="309"/>
    </location>
</feature>
<organism evidence="13 14">
    <name type="scientific">candidate division WWE3 bacterium CG22_combo_CG10-13_8_21_14_all_39_12</name>
    <dbReference type="NCBI Taxonomy" id="1975094"/>
    <lineage>
        <taxon>Bacteria</taxon>
        <taxon>Katanobacteria</taxon>
    </lineage>
</organism>
<evidence type="ECO:0000256" key="2">
    <source>
        <dbReference type="ARBA" id="ARBA00004141"/>
    </source>
</evidence>
<dbReference type="EMBL" id="PCSU01000088">
    <property type="protein sequence ID" value="PIP56096.1"/>
    <property type="molecule type" value="Genomic_DNA"/>
</dbReference>
<dbReference type="InterPro" id="IPR008915">
    <property type="entry name" value="Peptidase_M50"/>
</dbReference>
<reference evidence="13 14" key="1">
    <citation type="submission" date="2017-09" db="EMBL/GenBank/DDBJ databases">
        <title>Depth-based differentiation of microbial function through sediment-hosted aquifers and enrichment of novel symbionts in the deep terrestrial subsurface.</title>
        <authorList>
            <person name="Probst A.J."/>
            <person name="Ladd B."/>
            <person name="Jarett J.K."/>
            <person name="Geller-Mcgrath D.E."/>
            <person name="Sieber C.M."/>
            <person name="Emerson J.B."/>
            <person name="Anantharaman K."/>
            <person name="Thomas B.C."/>
            <person name="Malmstrom R."/>
            <person name="Stieglmeier M."/>
            <person name="Klingl A."/>
            <person name="Woyke T."/>
            <person name="Ryan C.M."/>
            <person name="Banfield J.F."/>
        </authorList>
    </citation>
    <scope>NUCLEOTIDE SEQUENCE [LARGE SCALE GENOMIC DNA]</scope>
    <source>
        <strain evidence="13">CG22_combo_CG10-13_8_21_14_all_39_12</strain>
    </source>
</reference>
<dbReference type="CDD" id="cd06163">
    <property type="entry name" value="S2P-M50_PDZ_RseP-like"/>
    <property type="match status" value="1"/>
</dbReference>
<dbReference type="GO" id="GO:0016020">
    <property type="term" value="C:membrane"/>
    <property type="evidence" value="ECO:0007669"/>
    <property type="project" value="UniProtKB-SubCell"/>
</dbReference>
<keyword evidence="5 11" id="KW-0812">Transmembrane</keyword>
<comment type="similarity">
    <text evidence="3">Belongs to the peptidase M50B family.</text>
</comment>
<comment type="cofactor">
    <cofactor evidence="1">
        <name>Zn(2+)</name>
        <dbReference type="ChEBI" id="CHEBI:29105"/>
    </cofactor>
</comment>
<evidence type="ECO:0000256" key="8">
    <source>
        <dbReference type="ARBA" id="ARBA00022989"/>
    </source>
</evidence>
<comment type="subcellular location">
    <subcellularLocation>
        <location evidence="2">Membrane</location>
        <topology evidence="2">Multi-pass membrane protein</topology>
    </subcellularLocation>
</comment>
<proteinExistence type="inferred from homology"/>
<evidence type="ECO:0000259" key="12">
    <source>
        <dbReference type="Pfam" id="PF02163"/>
    </source>
</evidence>
<comment type="caution">
    <text evidence="13">The sequence shown here is derived from an EMBL/GenBank/DDBJ whole genome shotgun (WGS) entry which is preliminary data.</text>
</comment>
<evidence type="ECO:0000256" key="9">
    <source>
        <dbReference type="ARBA" id="ARBA00023049"/>
    </source>
</evidence>
<keyword evidence="8 11" id="KW-1133">Transmembrane helix</keyword>
<evidence type="ECO:0000256" key="11">
    <source>
        <dbReference type="SAM" id="Phobius"/>
    </source>
</evidence>
<dbReference type="InterPro" id="IPR004387">
    <property type="entry name" value="Pept_M50_Zn"/>
</dbReference>
<evidence type="ECO:0000256" key="1">
    <source>
        <dbReference type="ARBA" id="ARBA00001947"/>
    </source>
</evidence>
<keyword evidence="10 11" id="KW-0472">Membrane</keyword>
<feature type="transmembrane region" description="Helical" evidence="11">
    <location>
        <begin position="88"/>
        <end position="114"/>
    </location>
</feature>
<protein>
    <recommendedName>
        <fullName evidence="12">Peptidase M50 domain-containing protein</fullName>
    </recommendedName>
</protein>
<accession>A0A2H0BEK9</accession>
<keyword evidence="9" id="KW-0482">Metalloprotease</keyword>
<evidence type="ECO:0000256" key="5">
    <source>
        <dbReference type="ARBA" id="ARBA00022692"/>
    </source>
</evidence>
<sequence length="364" mass="39765">MSVLLTFIPVISLLILVHEFGHLIAAKLTGMKVEEFGLGMGPRLLKVWNDGETVYTINALPIGGYVKILGEDSIPENEKERSFSSKPLWARALVLSAGIFMNYVLALVLIFGLLTFAGEPTLQVVLPISSITESSPLNDTLTTDKMVIVGYKDQDGIAHTLQSDMEFIDYVKENAGTSVSLLLLEDGADIANTPTEITVIPRKNPPSDEGALGIVIEPTPDSYFMNYTEVKPLQILPKTFSITHNLLKAMVVGMYDMFSNLFLHGVVPSDIAGPVGIAKLTDQAAKQGLSYLTQFTALISLNLAVLNLLPIPALDGGRLFFVLIELVTRKKVPQKIEGWLHTIGLLLLFALLALVSIVDIKRFF</sequence>
<dbReference type="AlphaFoldDB" id="A0A2H0BEK9"/>
<keyword evidence="7" id="KW-0862">Zinc</keyword>
<dbReference type="Proteomes" id="UP000228495">
    <property type="component" value="Unassembled WGS sequence"/>
</dbReference>
<dbReference type="GO" id="GO:0006508">
    <property type="term" value="P:proteolysis"/>
    <property type="evidence" value="ECO:0007669"/>
    <property type="project" value="UniProtKB-KW"/>
</dbReference>
<feature type="domain" description="Peptidase M50" evidence="12">
    <location>
        <begin position="7"/>
        <end position="351"/>
    </location>
</feature>
<name>A0A2H0BEK9_UNCKA</name>
<dbReference type="PANTHER" id="PTHR42837">
    <property type="entry name" value="REGULATOR OF SIGMA-E PROTEASE RSEP"/>
    <property type="match status" value="1"/>
</dbReference>
<dbReference type="Pfam" id="PF02163">
    <property type="entry name" value="Peptidase_M50"/>
    <property type="match status" value="1"/>
</dbReference>
<evidence type="ECO:0000313" key="14">
    <source>
        <dbReference type="Proteomes" id="UP000228495"/>
    </source>
</evidence>
<feature type="transmembrane region" description="Helical" evidence="11">
    <location>
        <begin position="339"/>
        <end position="358"/>
    </location>
</feature>
<keyword evidence="6" id="KW-0378">Hydrolase</keyword>
<gene>
    <name evidence="13" type="ORF">COX05_04825</name>
</gene>
<evidence type="ECO:0000256" key="3">
    <source>
        <dbReference type="ARBA" id="ARBA00007931"/>
    </source>
</evidence>
<evidence type="ECO:0000256" key="6">
    <source>
        <dbReference type="ARBA" id="ARBA00022801"/>
    </source>
</evidence>
<evidence type="ECO:0000313" key="13">
    <source>
        <dbReference type="EMBL" id="PIP56096.1"/>
    </source>
</evidence>
<evidence type="ECO:0000256" key="7">
    <source>
        <dbReference type="ARBA" id="ARBA00022833"/>
    </source>
</evidence>
<keyword evidence="4" id="KW-0645">Protease</keyword>
<dbReference type="GO" id="GO:0004222">
    <property type="term" value="F:metalloendopeptidase activity"/>
    <property type="evidence" value="ECO:0007669"/>
    <property type="project" value="InterPro"/>
</dbReference>
<evidence type="ECO:0000256" key="10">
    <source>
        <dbReference type="ARBA" id="ARBA00023136"/>
    </source>
</evidence>